<gene>
    <name evidence="1" type="ORF">BJX63DRAFT_411983</name>
</gene>
<accession>A0ABR4GWI5</accession>
<comment type="caution">
    <text evidence="1">The sequence shown here is derived from an EMBL/GenBank/DDBJ whole genome shotgun (WGS) entry which is preliminary data.</text>
</comment>
<name>A0ABR4GWI5_9EURO</name>
<protein>
    <submittedName>
        <fullName evidence="1">Uncharacterized protein</fullName>
    </submittedName>
</protein>
<keyword evidence="2" id="KW-1185">Reference proteome</keyword>
<proteinExistence type="predicted"/>
<dbReference type="Proteomes" id="UP001610334">
    <property type="component" value="Unassembled WGS sequence"/>
</dbReference>
<evidence type="ECO:0000313" key="1">
    <source>
        <dbReference type="EMBL" id="KAL2803419.1"/>
    </source>
</evidence>
<sequence length="67" mass="7592">MSALCRVTSATRRDWGYGTEVLQSDILVGYRSKPRYLLSLIIREMTMEDAEGRVVYVSPPSPITILE</sequence>
<dbReference type="EMBL" id="JBFXLT010000139">
    <property type="protein sequence ID" value="KAL2803419.1"/>
    <property type="molecule type" value="Genomic_DNA"/>
</dbReference>
<organism evidence="1 2">
    <name type="scientific">Aspergillus granulosus</name>
    <dbReference type="NCBI Taxonomy" id="176169"/>
    <lineage>
        <taxon>Eukaryota</taxon>
        <taxon>Fungi</taxon>
        <taxon>Dikarya</taxon>
        <taxon>Ascomycota</taxon>
        <taxon>Pezizomycotina</taxon>
        <taxon>Eurotiomycetes</taxon>
        <taxon>Eurotiomycetidae</taxon>
        <taxon>Eurotiales</taxon>
        <taxon>Aspergillaceae</taxon>
        <taxon>Aspergillus</taxon>
        <taxon>Aspergillus subgen. Nidulantes</taxon>
    </lineage>
</organism>
<reference evidence="1 2" key="1">
    <citation type="submission" date="2024-07" db="EMBL/GenBank/DDBJ databases">
        <title>Section-level genome sequencing and comparative genomics of Aspergillus sections Usti and Cavernicolus.</title>
        <authorList>
            <consortium name="Lawrence Berkeley National Laboratory"/>
            <person name="Nybo J.L."/>
            <person name="Vesth T.C."/>
            <person name="Theobald S."/>
            <person name="Frisvad J.C."/>
            <person name="Larsen T.O."/>
            <person name="Kjaerboelling I."/>
            <person name="Rothschild-Mancinelli K."/>
            <person name="Lyhne E.K."/>
            <person name="Kogle M.E."/>
            <person name="Barry K."/>
            <person name="Clum A."/>
            <person name="Na H."/>
            <person name="Ledsgaard L."/>
            <person name="Lin J."/>
            <person name="Lipzen A."/>
            <person name="Kuo A."/>
            <person name="Riley R."/>
            <person name="Mondo S."/>
            <person name="Labutti K."/>
            <person name="Haridas S."/>
            <person name="Pangalinan J."/>
            <person name="Salamov A.A."/>
            <person name="Simmons B.A."/>
            <person name="Magnuson J.K."/>
            <person name="Chen J."/>
            <person name="Drula E."/>
            <person name="Henrissat B."/>
            <person name="Wiebenga A."/>
            <person name="Lubbers R.J."/>
            <person name="Gomes A.C."/>
            <person name="Makela M.R."/>
            <person name="Stajich J."/>
            <person name="Grigoriev I.V."/>
            <person name="Mortensen U.H."/>
            <person name="De Vries R.P."/>
            <person name="Baker S.E."/>
            <person name="Andersen M.R."/>
        </authorList>
    </citation>
    <scope>NUCLEOTIDE SEQUENCE [LARGE SCALE GENOMIC DNA]</scope>
    <source>
        <strain evidence="1 2">CBS 588.65</strain>
    </source>
</reference>
<evidence type="ECO:0000313" key="2">
    <source>
        <dbReference type="Proteomes" id="UP001610334"/>
    </source>
</evidence>